<dbReference type="SUPFAM" id="SSF48695">
    <property type="entry name" value="Multiheme cytochromes"/>
    <property type="match status" value="2"/>
</dbReference>
<name>A0ABS5UAX2_9BACT</name>
<dbReference type="PANTHER" id="PTHR35038:SF6">
    <property type="entry name" value="SURFACE LOCALIZED DECAHEME CYTOCHROME C LIPOPROTEIN"/>
    <property type="match status" value="1"/>
</dbReference>
<comment type="caution">
    <text evidence="2">The sequence shown here is derived from an EMBL/GenBank/DDBJ whole genome shotgun (WGS) entry which is preliminary data.</text>
</comment>
<evidence type="ECO:0000256" key="1">
    <source>
        <dbReference type="ARBA" id="ARBA00022729"/>
    </source>
</evidence>
<dbReference type="InterPro" id="IPR051829">
    <property type="entry name" value="Multiheme_Cytochr_ET"/>
</dbReference>
<reference evidence="2 3" key="1">
    <citation type="submission" date="2021-05" db="EMBL/GenBank/DDBJ databases">
        <title>The draft genome of Geobacter chapellei DSM 13688.</title>
        <authorList>
            <person name="Xu Z."/>
            <person name="Masuda Y."/>
            <person name="Itoh H."/>
            <person name="Senoo K."/>
        </authorList>
    </citation>
    <scope>NUCLEOTIDE SEQUENCE [LARGE SCALE GENOMIC DNA]</scope>
    <source>
        <strain evidence="2 3">DSM 13688</strain>
    </source>
</reference>
<dbReference type="Proteomes" id="UP000784128">
    <property type="component" value="Unassembled WGS sequence"/>
</dbReference>
<keyword evidence="1" id="KW-0732">Signal</keyword>
<dbReference type="EMBL" id="JAHDYS010000013">
    <property type="protein sequence ID" value="MBT1072832.1"/>
    <property type="molecule type" value="Genomic_DNA"/>
</dbReference>
<sequence length="527" mass="56052">MFSLFSLLLVAITAGCGSDRKEGSGQSETFRASAACIECHAVNKISPVTGGTIVTEWQRSAHNTQNGAACTACHINNGHPQGGSIIKAVPDTQCQTCHTVVRLGTPHFSNFTTSLAAQYISQTDAPEVQCRQCHNPHDTTTLLQYNRDWADSGHGSTKYVPGDANASSVNSHYPWTTASRDVCSKCHTTSGYKKVSSGAASVLTTTNTTTNTSTTTVTPNAPLMSNNKKNETIMCSACHINYSWTRRVIGAQTLEYTYDSDLVPGGGSDPFAGPAPATVDGLTAAAAVVLPNIGDSNLCVVCHSGRGNFQSVRSSRFEGHHAPTGADLYADLTHVGFEFDGRVYTKPAFFAHPNIGLTTGAGPCVSCHMKSTKSHTFEVVTKNTSGTITAINSQAVCNGCHSDMTPATLNQEALGYRQAGKLLTDYLDNIVPNKPNYTGAAILRATTPQINALHVNTYGAVQNSLLVTEDPGGYTHNRFYLKRLLFDSIDWLDNHVFDGTITIDAAVYPNAAAWFNAAAGTGIATRP</sequence>
<protein>
    <submittedName>
        <fullName evidence="2">Cytochrome c3 family protein</fullName>
    </submittedName>
</protein>
<dbReference type="Gene3D" id="3.90.10.10">
    <property type="entry name" value="Cytochrome C3"/>
    <property type="match status" value="1"/>
</dbReference>
<dbReference type="InterPro" id="IPR036280">
    <property type="entry name" value="Multihaem_cyt_sf"/>
</dbReference>
<evidence type="ECO:0000313" key="3">
    <source>
        <dbReference type="Proteomes" id="UP000784128"/>
    </source>
</evidence>
<organism evidence="2 3">
    <name type="scientific">Pelotalea chapellei</name>
    <dbReference type="NCBI Taxonomy" id="44671"/>
    <lineage>
        <taxon>Bacteria</taxon>
        <taxon>Pseudomonadati</taxon>
        <taxon>Thermodesulfobacteriota</taxon>
        <taxon>Desulfuromonadia</taxon>
        <taxon>Geobacterales</taxon>
        <taxon>Geobacteraceae</taxon>
        <taxon>Pelotalea</taxon>
    </lineage>
</organism>
<accession>A0ABS5UAX2</accession>
<evidence type="ECO:0000313" key="2">
    <source>
        <dbReference type="EMBL" id="MBT1072832.1"/>
    </source>
</evidence>
<keyword evidence="3" id="KW-1185">Reference proteome</keyword>
<dbReference type="PANTHER" id="PTHR35038">
    <property type="entry name" value="DISSIMILATORY SULFITE REDUCTASE SIRA"/>
    <property type="match status" value="1"/>
</dbReference>
<proteinExistence type="predicted"/>
<gene>
    <name evidence="2" type="ORF">KJB30_13635</name>
</gene>